<dbReference type="SMART" id="SM00034">
    <property type="entry name" value="CLECT"/>
    <property type="match status" value="1"/>
</dbReference>
<proteinExistence type="predicted"/>
<dbReference type="Gene3D" id="3.10.100.10">
    <property type="entry name" value="Mannose-Binding Protein A, subunit A"/>
    <property type="match status" value="1"/>
</dbReference>
<keyword evidence="6" id="KW-1185">Reference proteome</keyword>
<dbReference type="SUPFAM" id="SSF56436">
    <property type="entry name" value="C-type lectin-like"/>
    <property type="match status" value="1"/>
</dbReference>
<comment type="caution">
    <text evidence="5">The sequence shown here is derived from an EMBL/GenBank/DDBJ whole genome shotgun (WGS) entry which is preliminary data.</text>
</comment>
<dbReference type="Proteomes" id="UP001286313">
    <property type="component" value="Unassembled WGS sequence"/>
</dbReference>
<evidence type="ECO:0000256" key="1">
    <source>
        <dbReference type="SAM" id="Coils"/>
    </source>
</evidence>
<dbReference type="InterPro" id="IPR001304">
    <property type="entry name" value="C-type_lectin-like"/>
</dbReference>
<name>A0AAE1EV54_PETCI</name>
<gene>
    <name evidence="5" type="ORF">Pcinc_032041</name>
</gene>
<keyword evidence="3" id="KW-0732">Signal</keyword>
<reference evidence="5" key="1">
    <citation type="submission" date="2023-10" db="EMBL/GenBank/DDBJ databases">
        <title>Genome assemblies of two species of porcelain crab, Petrolisthes cinctipes and Petrolisthes manimaculis (Anomura: Porcellanidae).</title>
        <authorList>
            <person name="Angst P."/>
        </authorList>
    </citation>
    <scope>NUCLEOTIDE SEQUENCE</scope>
    <source>
        <strain evidence="5">PB745_01</strain>
        <tissue evidence="5">Gill</tissue>
    </source>
</reference>
<evidence type="ECO:0000259" key="4">
    <source>
        <dbReference type="PROSITE" id="PS50041"/>
    </source>
</evidence>
<feature type="region of interest" description="Disordered" evidence="2">
    <location>
        <begin position="248"/>
        <end position="279"/>
    </location>
</feature>
<feature type="domain" description="C-type lectin" evidence="4">
    <location>
        <begin position="617"/>
        <end position="738"/>
    </location>
</feature>
<dbReference type="PANTHER" id="PTHR22803">
    <property type="entry name" value="MANNOSE, PHOSPHOLIPASE, LECTIN RECEPTOR RELATED"/>
    <property type="match status" value="1"/>
</dbReference>
<feature type="signal peptide" evidence="3">
    <location>
        <begin position="1"/>
        <end position="15"/>
    </location>
</feature>
<evidence type="ECO:0000256" key="2">
    <source>
        <dbReference type="SAM" id="MobiDB-lite"/>
    </source>
</evidence>
<feature type="compositionally biased region" description="Polar residues" evidence="2">
    <location>
        <begin position="339"/>
        <end position="354"/>
    </location>
</feature>
<dbReference type="InterPro" id="IPR016187">
    <property type="entry name" value="CTDL_fold"/>
</dbReference>
<sequence>MSRFVVLLMTHLATSLCVMLPDDFQHPVSLKPFPSPPALTIHRHRAEESINQPKENISDRENTRVLVEKTPASTAGTLSKVYGNKLDPGRRNIEPEPSGEVEGRQSTLRKNLLQRDHGLVTTALLRDIRDVLQSHKHEGDLEQRLETVTHEVNAMSGEVLRLEQSMEQRVAFLRDSLVALRMVMAGQAQQLSILNRRVFYTPLLLPDELDNSSQAWDEPSPHTLNHFSSHTPTEKLVSLPAYPLVSNSTSDVTLPNNTGNTQRLVSHPHTSQSQSNHTNDTYTQTEILKNNTPILILTNNSHTSPHLAHNTQSPESTNIQTPPDHIDNFYTSTDLSGSTDINTVKDPNQSNTKRTPAVGHSAEDPYSLAAIGAQVSTITQQLQELQAHLHEVQESVAQLKMASKSKEVIMVQDVQDNQEFKQDVIGNENQSYLQDKANLELKHSNSTKEGINTVIPQDSIEILKLPENIMENVQDTKESKDPASSKLQDIHQAATMVTCKCSTEDLKNAISDLQEVQRHHKDRLDLMVQNLTLLQNNTIGLSSFSSSSWGEYSQRVGEAEGVNTLVEDLKKLKEEMENDLAERGTTIVRGTNNSNTSGSSSFTTQKQGLCVWPFQRGSGGCFYVHQEERLAWGAAKEHCQSLQGTLATPTSFSALQTYLLKQRLTRAYTYWLGASNTGEEGSWEWSDGRSVEPEVWEDSSSPPTHTRIHSQRCLAIKPGYKMVTSSESCRETRFFICQQERLI</sequence>
<feature type="region of interest" description="Disordered" evidence="2">
    <location>
        <begin position="339"/>
        <end position="360"/>
    </location>
</feature>
<dbReference type="InterPro" id="IPR050111">
    <property type="entry name" value="C-type_lectin/snaclec_domain"/>
</dbReference>
<dbReference type="AlphaFoldDB" id="A0AAE1EV54"/>
<feature type="coiled-coil region" evidence="1">
    <location>
        <begin position="375"/>
        <end position="402"/>
    </location>
</feature>
<organism evidence="5 6">
    <name type="scientific">Petrolisthes cinctipes</name>
    <name type="common">Flat porcelain crab</name>
    <dbReference type="NCBI Taxonomy" id="88211"/>
    <lineage>
        <taxon>Eukaryota</taxon>
        <taxon>Metazoa</taxon>
        <taxon>Ecdysozoa</taxon>
        <taxon>Arthropoda</taxon>
        <taxon>Crustacea</taxon>
        <taxon>Multicrustacea</taxon>
        <taxon>Malacostraca</taxon>
        <taxon>Eumalacostraca</taxon>
        <taxon>Eucarida</taxon>
        <taxon>Decapoda</taxon>
        <taxon>Pleocyemata</taxon>
        <taxon>Anomura</taxon>
        <taxon>Galatheoidea</taxon>
        <taxon>Porcellanidae</taxon>
        <taxon>Petrolisthes</taxon>
    </lineage>
</organism>
<dbReference type="InterPro" id="IPR016186">
    <property type="entry name" value="C-type_lectin-like/link_sf"/>
</dbReference>
<evidence type="ECO:0000313" key="5">
    <source>
        <dbReference type="EMBL" id="KAK3862062.1"/>
    </source>
</evidence>
<dbReference type="CDD" id="cd00037">
    <property type="entry name" value="CLECT"/>
    <property type="match status" value="1"/>
</dbReference>
<dbReference type="EMBL" id="JAWQEG010004338">
    <property type="protein sequence ID" value="KAK3862062.1"/>
    <property type="molecule type" value="Genomic_DNA"/>
</dbReference>
<keyword evidence="1" id="KW-0175">Coiled coil</keyword>
<dbReference type="PROSITE" id="PS50041">
    <property type="entry name" value="C_TYPE_LECTIN_2"/>
    <property type="match status" value="1"/>
</dbReference>
<feature type="region of interest" description="Disordered" evidence="2">
    <location>
        <begin position="78"/>
        <end position="105"/>
    </location>
</feature>
<feature type="chain" id="PRO_5042088550" description="C-type lectin domain-containing protein" evidence="3">
    <location>
        <begin position="16"/>
        <end position="743"/>
    </location>
</feature>
<accession>A0AAE1EV54</accession>
<evidence type="ECO:0000313" key="6">
    <source>
        <dbReference type="Proteomes" id="UP001286313"/>
    </source>
</evidence>
<protein>
    <recommendedName>
        <fullName evidence="4">C-type lectin domain-containing protein</fullName>
    </recommendedName>
</protein>
<evidence type="ECO:0000256" key="3">
    <source>
        <dbReference type="SAM" id="SignalP"/>
    </source>
</evidence>
<dbReference type="Pfam" id="PF00059">
    <property type="entry name" value="Lectin_C"/>
    <property type="match status" value="1"/>
</dbReference>